<evidence type="ECO:0000313" key="3">
    <source>
        <dbReference type="Proteomes" id="UP001206639"/>
    </source>
</evidence>
<dbReference type="InterPro" id="IPR000182">
    <property type="entry name" value="GNAT_dom"/>
</dbReference>
<dbReference type="SUPFAM" id="SSF55729">
    <property type="entry name" value="Acyl-CoA N-acyltransferases (Nat)"/>
    <property type="match status" value="1"/>
</dbReference>
<evidence type="ECO:0000259" key="1">
    <source>
        <dbReference type="PROSITE" id="PS51186"/>
    </source>
</evidence>
<proteinExistence type="predicted"/>
<feature type="domain" description="N-acetyltransferase" evidence="1">
    <location>
        <begin position="4"/>
        <end position="163"/>
    </location>
</feature>
<reference evidence="3" key="1">
    <citation type="submission" date="2023-07" db="EMBL/GenBank/DDBJ databases">
        <authorList>
            <person name="Deng Y."/>
            <person name="Zhang Y.-Q."/>
        </authorList>
    </citation>
    <scope>NUCLEOTIDE SEQUENCE [LARGE SCALE GENOMIC DNA]</scope>
    <source>
        <strain evidence="3">CPCC 205710</strain>
    </source>
</reference>
<protein>
    <submittedName>
        <fullName evidence="2">GNAT family N-acetyltransferase</fullName>
    </submittedName>
</protein>
<dbReference type="PANTHER" id="PTHR43792:SF13">
    <property type="entry name" value="ACETYLTRANSFERASE"/>
    <property type="match status" value="1"/>
</dbReference>
<dbReference type="Proteomes" id="UP001206639">
    <property type="component" value="Unassembled WGS sequence"/>
</dbReference>
<sequence>MSHVRLLPATLAHLVALKDGPAAFGDLIGSPVPQGWPEFPESIDFTTDRLRDRPDEADWWMHFFFDGDVLIGSGGFVGPPRDGIVEIGYELAPAYRGKGLGTAAAGALVAKAGHSGAVRTVIANTLAQVNPSTGVLRSLGFTRSAEFVDPEEGPLWRWELALTAC</sequence>
<keyword evidence="3" id="KW-1185">Reference proteome</keyword>
<dbReference type="Gene3D" id="3.40.630.30">
    <property type="match status" value="1"/>
</dbReference>
<dbReference type="EMBL" id="JAODWD010000002">
    <property type="protein sequence ID" value="MCT7658920.1"/>
    <property type="molecule type" value="Genomic_DNA"/>
</dbReference>
<organism evidence="2 3">
    <name type="scientific">Mycobacterium deserti</name>
    <dbReference type="NCBI Taxonomy" id="2978347"/>
    <lineage>
        <taxon>Bacteria</taxon>
        <taxon>Bacillati</taxon>
        <taxon>Actinomycetota</taxon>
        <taxon>Actinomycetes</taxon>
        <taxon>Mycobacteriales</taxon>
        <taxon>Mycobacteriaceae</taxon>
        <taxon>Mycobacterium</taxon>
    </lineage>
</organism>
<gene>
    <name evidence="2" type="ORF">N4S67_10845</name>
</gene>
<evidence type="ECO:0000313" key="2">
    <source>
        <dbReference type="EMBL" id="MCT7658920.1"/>
    </source>
</evidence>
<accession>A0ABT2MCR9</accession>
<dbReference type="PANTHER" id="PTHR43792">
    <property type="entry name" value="GNAT FAMILY, PUTATIVE (AFU_ORTHOLOGUE AFUA_3G00765)-RELATED-RELATED"/>
    <property type="match status" value="1"/>
</dbReference>
<dbReference type="InterPro" id="IPR051531">
    <property type="entry name" value="N-acetyltransferase"/>
</dbReference>
<dbReference type="RefSeq" id="WP_260992943.1">
    <property type="nucleotide sequence ID" value="NZ_JAODWD010000002.1"/>
</dbReference>
<dbReference type="PROSITE" id="PS51186">
    <property type="entry name" value="GNAT"/>
    <property type="match status" value="1"/>
</dbReference>
<dbReference type="Pfam" id="PF13302">
    <property type="entry name" value="Acetyltransf_3"/>
    <property type="match status" value="1"/>
</dbReference>
<comment type="caution">
    <text evidence="2">The sequence shown here is derived from an EMBL/GenBank/DDBJ whole genome shotgun (WGS) entry which is preliminary data.</text>
</comment>
<name>A0ABT2MCR9_9MYCO</name>
<dbReference type="InterPro" id="IPR016181">
    <property type="entry name" value="Acyl_CoA_acyltransferase"/>
</dbReference>